<evidence type="ECO:0000313" key="2">
    <source>
        <dbReference type="Proteomes" id="UP001207654"/>
    </source>
</evidence>
<evidence type="ECO:0008006" key="3">
    <source>
        <dbReference type="Google" id="ProtNLM"/>
    </source>
</evidence>
<dbReference type="RefSeq" id="WP_267538839.1">
    <property type="nucleotide sequence ID" value="NZ_JAPNKA010000001.1"/>
</dbReference>
<organism evidence="1 2">
    <name type="scientific">Archangium lansingense</name>
    <dbReference type="NCBI Taxonomy" id="2995310"/>
    <lineage>
        <taxon>Bacteria</taxon>
        <taxon>Pseudomonadati</taxon>
        <taxon>Myxococcota</taxon>
        <taxon>Myxococcia</taxon>
        <taxon>Myxococcales</taxon>
        <taxon>Cystobacterineae</taxon>
        <taxon>Archangiaceae</taxon>
        <taxon>Archangium</taxon>
    </lineage>
</organism>
<name>A0ABT4AG68_9BACT</name>
<dbReference type="SUPFAM" id="SSF53901">
    <property type="entry name" value="Thiolase-like"/>
    <property type="match status" value="1"/>
</dbReference>
<protein>
    <recommendedName>
        <fullName evidence="3">Beta-ketoacyl synthase N-terminal domain-containing protein</fullName>
    </recommendedName>
</protein>
<keyword evidence="2" id="KW-1185">Reference proteome</keyword>
<dbReference type="Proteomes" id="UP001207654">
    <property type="component" value="Unassembled WGS sequence"/>
</dbReference>
<dbReference type="Gene3D" id="3.40.47.10">
    <property type="match status" value="1"/>
</dbReference>
<proteinExistence type="predicted"/>
<gene>
    <name evidence="1" type="ORF">OV287_37500</name>
</gene>
<reference evidence="1 2" key="1">
    <citation type="submission" date="2022-11" db="EMBL/GenBank/DDBJ databases">
        <title>Minimal conservation of predation-associated metabolite biosynthetic gene clusters underscores biosynthetic potential of Myxococcota including descriptions for ten novel species: Archangium lansinium sp. nov., Myxococcus landrumus sp. nov., Nannocystis bai.</title>
        <authorList>
            <person name="Ahearne A."/>
            <person name="Stevens C."/>
            <person name="Phillips K."/>
        </authorList>
    </citation>
    <scope>NUCLEOTIDE SEQUENCE [LARGE SCALE GENOMIC DNA]</scope>
    <source>
        <strain evidence="1 2">MIWBW</strain>
    </source>
</reference>
<sequence>MGALFLERLKSGAPWFFDPHHLKVLHRGHVGCAAALELARQWIDGGLDRVVVLAIDSYLDPFTLEWLEQRRRLKTSERPVGLMPGEAGAAVLVESRSSAVRRGTRVQAWIRAVTTGQEPRHLFQDKPNSGEALATVTAACLDAAASNTPFRGDVVVDLNGEEWRAREWGNARVRIAPRLDGALKWVLPAASIGDVGAASGAVGLCVAIRSLVRRYATGRRVLVVSSSEWGDVGAILVAGEE</sequence>
<dbReference type="InterPro" id="IPR016039">
    <property type="entry name" value="Thiolase-like"/>
</dbReference>
<dbReference type="EMBL" id="JAPNKA010000001">
    <property type="protein sequence ID" value="MCY1080164.1"/>
    <property type="molecule type" value="Genomic_DNA"/>
</dbReference>
<comment type="caution">
    <text evidence="1">The sequence shown here is derived from an EMBL/GenBank/DDBJ whole genome shotgun (WGS) entry which is preliminary data.</text>
</comment>
<accession>A0ABT4AG68</accession>
<evidence type="ECO:0000313" key="1">
    <source>
        <dbReference type="EMBL" id="MCY1080164.1"/>
    </source>
</evidence>